<sequence>MSAPLSGATASAKDRRKRKQKKGRSKAHTSTGELWELQQVVQLLKQSNGQLHERLSGLEQLQKEAKEGPIKGAHFNGRALGVAASSPVAKAEQRTAT</sequence>
<reference evidence="2 3" key="1">
    <citation type="submission" date="2018-11" db="EMBL/GenBank/DDBJ databases">
        <authorList>
            <consortium name="Pathogen Informatics"/>
        </authorList>
    </citation>
    <scope>NUCLEOTIDE SEQUENCE [LARGE SCALE GENOMIC DNA]</scope>
</reference>
<dbReference type="AlphaFoldDB" id="A0A3P6P3Z0"/>
<accession>A0A3P6P3Z0</accession>
<evidence type="ECO:0000256" key="1">
    <source>
        <dbReference type="SAM" id="MobiDB-lite"/>
    </source>
</evidence>
<protein>
    <submittedName>
        <fullName evidence="2">Uncharacterized protein</fullName>
    </submittedName>
</protein>
<keyword evidence="3" id="KW-1185">Reference proteome</keyword>
<name>A0A3P6P3Z0_DIBLA</name>
<evidence type="ECO:0000313" key="3">
    <source>
        <dbReference type="Proteomes" id="UP000281553"/>
    </source>
</evidence>
<evidence type="ECO:0000313" key="2">
    <source>
        <dbReference type="EMBL" id="VDK30979.1"/>
    </source>
</evidence>
<gene>
    <name evidence="2" type="ORF">DILT_LOCUS271</name>
</gene>
<proteinExistence type="predicted"/>
<organism evidence="2 3">
    <name type="scientific">Dibothriocephalus latus</name>
    <name type="common">Fish tapeworm</name>
    <name type="synonym">Diphyllobothrium latum</name>
    <dbReference type="NCBI Taxonomy" id="60516"/>
    <lineage>
        <taxon>Eukaryota</taxon>
        <taxon>Metazoa</taxon>
        <taxon>Spiralia</taxon>
        <taxon>Lophotrochozoa</taxon>
        <taxon>Platyhelminthes</taxon>
        <taxon>Cestoda</taxon>
        <taxon>Eucestoda</taxon>
        <taxon>Diphyllobothriidea</taxon>
        <taxon>Diphyllobothriidae</taxon>
        <taxon>Dibothriocephalus</taxon>
    </lineage>
</organism>
<dbReference type="EMBL" id="UYRU01000997">
    <property type="protein sequence ID" value="VDK30979.1"/>
    <property type="molecule type" value="Genomic_DNA"/>
</dbReference>
<feature type="region of interest" description="Disordered" evidence="1">
    <location>
        <begin position="1"/>
        <end position="32"/>
    </location>
</feature>
<dbReference type="Proteomes" id="UP000281553">
    <property type="component" value="Unassembled WGS sequence"/>
</dbReference>
<feature type="compositionally biased region" description="Basic residues" evidence="1">
    <location>
        <begin position="14"/>
        <end position="27"/>
    </location>
</feature>